<dbReference type="AlphaFoldDB" id="A0A4R4DUH9"/>
<reference evidence="2 3" key="1">
    <citation type="submission" date="2019-03" db="EMBL/GenBank/DDBJ databases">
        <authorList>
            <person name="Kim M.K.M."/>
        </authorList>
    </citation>
    <scope>NUCLEOTIDE SEQUENCE [LARGE SCALE GENOMIC DNA]</scope>
    <source>
        <strain evidence="2 3">17J68-15</strain>
    </source>
</reference>
<dbReference type="SMART" id="SM00860">
    <property type="entry name" value="SMI1_KNR4"/>
    <property type="match status" value="1"/>
</dbReference>
<dbReference type="Proteomes" id="UP000295164">
    <property type="component" value="Unassembled WGS sequence"/>
</dbReference>
<dbReference type="RefSeq" id="WP_131854370.1">
    <property type="nucleotide sequence ID" value="NZ_SKFH01000057.1"/>
</dbReference>
<evidence type="ECO:0000313" key="2">
    <source>
        <dbReference type="EMBL" id="TCZ64710.1"/>
    </source>
</evidence>
<dbReference type="SUPFAM" id="SSF160631">
    <property type="entry name" value="SMI1/KNR4-like"/>
    <property type="match status" value="1"/>
</dbReference>
<sequence length="219" mass="24273">MPELSPAGDCTMNFHNQLTRIRRKLPLARIFDQELAAFGAATHRYELGDTVTEAELAAFEAQHGIELPPCYRAFVTAVGSGGPQASREGAGPAHGLYAFGTGLDEVVDSGFNHLRRPVFFHAGFTADSWFAMVQQRISAVTDNDYDQYCARLYAGILTIGHQGCSGYQGLVLNGPLRGRVLYYYQEPELMPELAPEANFLDWYEGWLDTCLREARLCLS</sequence>
<dbReference type="InterPro" id="IPR018958">
    <property type="entry name" value="Knr4/Smi1-like_dom"/>
</dbReference>
<accession>A0A4R4DUH9</accession>
<dbReference type="EMBL" id="SKFH01000057">
    <property type="protein sequence ID" value="TCZ64710.1"/>
    <property type="molecule type" value="Genomic_DNA"/>
</dbReference>
<name>A0A4R4DUH9_9BACT</name>
<evidence type="ECO:0000313" key="3">
    <source>
        <dbReference type="Proteomes" id="UP000295164"/>
    </source>
</evidence>
<evidence type="ECO:0000259" key="1">
    <source>
        <dbReference type="SMART" id="SM00860"/>
    </source>
</evidence>
<gene>
    <name evidence="2" type="ORF">E0486_18000</name>
</gene>
<dbReference type="InterPro" id="IPR037883">
    <property type="entry name" value="Knr4/Smi1-like_sf"/>
</dbReference>
<keyword evidence="3" id="KW-1185">Reference proteome</keyword>
<dbReference type="Gene3D" id="3.40.1580.10">
    <property type="entry name" value="SMI1/KNR4-like"/>
    <property type="match status" value="1"/>
</dbReference>
<proteinExistence type="predicted"/>
<comment type="caution">
    <text evidence="2">The sequence shown here is derived from an EMBL/GenBank/DDBJ whole genome shotgun (WGS) entry which is preliminary data.</text>
</comment>
<organism evidence="2 3">
    <name type="scientific">Flaviaesturariibacter aridisoli</name>
    <dbReference type="NCBI Taxonomy" id="2545761"/>
    <lineage>
        <taxon>Bacteria</taxon>
        <taxon>Pseudomonadati</taxon>
        <taxon>Bacteroidota</taxon>
        <taxon>Chitinophagia</taxon>
        <taxon>Chitinophagales</taxon>
        <taxon>Chitinophagaceae</taxon>
        <taxon>Flaviaestuariibacter</taxon>
    </lineage>
</organism>
<feature type="domain" description="Knr4/Smi1-like" evidence="1">
    <location>
        <begin position="50"/>
        <end position="205"/>
    </location>
</feature>
<dbReference type="Pfam" id="PF09346">
    <property type="entry name" value="SMI1_KNR4"/>
    <property type="match status" value="1"/>
</dbReference>
<protein>
    <submittedName>
        <fullName evidence="2">SMI1/KNR4 family protein</fullName>
    </submittedName>
</protein>
<dbReference type="OrthoDB" id="1190024at2"/>